<proteinExistence type="predicted"/>
<protein>
    <submittedName>
        <fullName evidence="1">Uncharacterized protein</fullName>
    </submittedName>
</protein>
<name>A0A382HW34_9ZZZZ</name>
<dbReference type="EMBL" id="UINC01063674">
    <property type="protein sequence ID" value="SVB91556.1"/>
    <property type="molecule type" value="Genomic_DNA"/>
</dbReference>
<reference evidence="1" key="1">
    <citation type="submission" date="2018-05" db="EMBL/GenBank/DDBJ databases">
        <authorList>
            <person name="Lanie J.A."/>
            <person name="Ng W.-L."/>
            <person name="Kazmierczak K.M."/>
            <person name="Andrzejewski T.M."/>
            <person name="Davidsen T.M."/>
            <person name="Wayne K.J."/>
            <person name="Tettelin H."/>
            <person name="Glass J.I."/>
            <person name="Rusch D."/>
            <person name="Podicherti R."/>
            <person name="Tsui H.-C.T."/>
            <person name="Winkler M.E."/>
        </authorList>
    </citation>
    <scope>NUCLEOTIDE SEQUENCE</scope>
</reference>
<feature type="non-terminal residue" evidence="1">
    <location>
        <position position="183"/>
    </location>
</feature>
<dbReference type="AlphaFoldDB" id="A0A382HW34"/>
<evidence type="ECO:0000313" key="1">
    <source>
        <dbReference type="EMBL" id="SVB91556.1"/>
    </source>
</evidence>
<organism evidence="1">
    <name type="scientific">marine metagenome</name>
    <dbReference type="NCBI Taxonomy" id="408172"/>
    <lineage>
        <taxon>unclassified sequences</taxon>
        <taxon>metagenomes</taxon>
        <taxon>ecological metagenomes</taxon>
    </lineage>
</organism>
<gene>
    <name evidence="1" type="ORF">METZ01_LOCUS244410</name>
</gene>
<accession>A0A382HW34</accession>
<sequence>MGYIGQAPAVAGVTSSDITDGTIVNADVNASAAVDYSKLAALSDGNILVGNGSNVAVSVNPSGDVDVTNAGVFSIASDSVINADIKSDAAIVMSKTALVGGTGLTLSTNTLNVDAAQTGITSIGTQTANLAVDNGYGVVIGTDTQETISIGDGSTDLVPELQVLGTAAADSSMLLAAFSTTAT</sequence>